<dbReference type="PIRSF" id="PIRSF000414">
    <property type="entry name" value="AICARFT_IMPCHas"/>
    <property type="match status" value="1"/>
</dbReference>
<comment type="pathway">
    <text evidence="2 10">Purine metabolism; IMP biosynthesis via de novo pathway; 5-formamido-1-(5-phospho-D-ribosyl)imidazole-4-carboxamide from 5-amino-1-(5-phospho-D-ribosyl)imidazole-4-carboxamide (10-formyl THF route): step 1/1.</text>
</comment>
<sequence>MRTKLILENLEQLVQKSIKNNPRPTSRRKTTVQQIHAQESSADVLTTTGKRSIKRILVSVFCKEGLETLADAFKKCGTQVVSTGSTAAKLQELGVKVTEVSDITGFPESLDGRVKTLDPHIHAGILADMSNPDHVKQLKELNIEPFDAVVVNLYPFVNTVMSGGSEAQIIEKIDIGGPSMVRAAAKNHKSVAVITDPADYQLLANRIVSGEGFNLQEREYLAGKAFAHTAAYDASISEWTSKAWKKPESLNTNAEEDSQNTGDVELPANYTRTWSLEHKLRYGENPHQQAGLYLDLLHKGGLAQAELLGGKPMSYNNYVDADAAWRAVWDFAPQIAVAVCKHNNPCGLAIGATAAIAHKKAHACDPVSAYGGVIACNSTVTLEMAESVRPIFTEVIVAPDYEPEALELLRTKKKNLRILKVANPPVLGLQVHPIDGGALVQSADKIDDFGDNPQNWTLVSGEAADSDTLRDLEFAWRSLRCVKSNAILLAHDNATVGIGMGQVNRVDSCHLAVERANTLADGVERARGAVAASDAFFPFADGPQILIDAGVRAIVQPGGSIRDEEVFEAARAAGVTMYTTGTRHFFH</sequence>
<dbReference type="EMBL" id="ATJJ01000002">
    <property type="protein sequence ID" value="EPI49504.1"/>
    <property type="molecule type" value="Genomic_DNA"/>
</dbReference>
<dbReference type="GO" id="GO:0006189">
    <property type="term" value="P:'de novo' IMP biosynthetic process"/>
    <property type="evidence" value="ECO:0007669"/>
    <property type="project" value="UniProtKB-UniRule"/>
</dbReference>
<dbReference type="PANTHER" id="PTHR11692:SF0">
    <property type="entry name" value="BIFUNCTIONAL PURINE BIOSYNTHESIS PROTEIN ATIC"/>
    <property type="match status" value="1"/>
</dbReference>
<dbReference type="PROSITE" id="PS51855">
    <property type="entry name" value="MGS"/>
    <property type="match status" value="1"/>
</dbReference>
<evidence type="ECO:0000256" key="10">
    <source>
        <dbReference type="HAMAP-Rule" id="MF_00139"/>
    </source>
</evidence>
<comment type="domain">
    <text evidence="10">The IMP cyclohydrolase activity resides in the N-terminal region.</text>
</comment>
<name>S4H1F9_GARVA</name>
<dbReference type="InterPro" id="IPR024051">
    <property type="entry name" value="AICAR_Tfase_dup_dom_sf"/>
</dbReference>
<dbReference type="SMART" id="SM00798">
    <property type="entry name" value="AICARFT_IMPCHas"/>
    <property type="match status" value="1"/>
</dbReference>
<keyword evidence="5 10" id="KW-0658">Purine biosynthesis</keyword>
<evidence type="ECO:0000256" key="1">
    <source>
        <dbReference type="ARBA" id="ARBA00004844"/>
    </source>
</evidence>
<protein>
    <recommendedName>
        <fullName evidence="10">Bifunctional purine biosynthesis protein PurH</fullName>
    </recommendedName>
    <domain>
        <recommendedName>
            <fullName evidence="10">Phosphoribosylaminoimidazolecarboxamide formyltransferase</fullName>
            <ecNumber evidence="10">2.1.2.3</ecNumber>
        </recommendedName>
        <alternativeName>
            <fullName evidence="10">AICAR transformylase</fullName>
        </alternativeName>
    </domain>
    <domain>
        <recommendedName>
            <fullName evidence="10">IMP cyclohydrolase</fullName>
            <ecNumber evidence="10">3.5.4.10</ecNumber>
        </recommendedName>
        <alternativeName>
            <fullName evidence="10">ATIC</fullName>
        </alternativeName>
        <alternativeName>
            <fullName evidence="10">IMP synthase</fullName>
        </alternativeName>
        <alternativeName>
            <fullName evidence="10">Inosinicase</fullName>
        </alternativeName>
    </domain>
</protein>
<keyword evidence="4 10" id="KW-0808">Transferase</keyword>
<gene>
    <name evidence="10" type="primary">purH</name>
    <name evidence="12" type="ORF">HMPREF1581_00084</name>
</gene>
<dbReference type="Pfam" id="PF02142">
    <property type="entry name" value="MGS"/>
    <property type="match status" value="1"/>
</dbReference>
<dbReference type="UniPathway" id="UPA00074">
    <property type="reaction ID" value="UER00133"/>
</dbReference>
<dbReference type="InterPro" id="IPR016193">
    <property type="entry name" value="Cytidine_deaminase-like"/>
</dbReference>
<dbReference type="EC" id="3.5.4.10" evidence="10"/>
<dbReference type="EC" id="2.1.2.3" evidence="10"/>
<keyword evidence="7 10" id="KW-0511">Multifunctional enzyme</keyword>
<dbReference type="PANTHER" id="PTHR11692">
    <property type="entry name" value="BIFUNCTIONAL PURINE BIOSYNTHESIS PROTEIN PURH"/>
    <property type="match status" value="1"/>
</dbReference>
<organism evidence="12 13">
    <name type="scientific">Gardnerella vaginalis JCP8108</name>
    <dbReference type="NCBI Taxonomy" id="1261066"/>
    <lineage>
        <taxon>Bacteria</taxon>
        <taxon>Bacillati</taxon>
        <taxon>Actinomycetota</taxon>
        <taxon>Actinomycetes</taxon>
        <taxon>Bifidobacteriales</taxon>
        <taxon>Bifidobacteriaceae</taxon>
        <taxon>Gardnerella</taxon>
    </lineage>
</organism>
<dbReference type="SUPFAM" id="SSF53927">
    <property type="entry name" value="Cytidine deaminase-like"/>
    <property type="match status" value="1"/>
</dbReference>
<dbReference type="NCBIfam" id="NF002049">
    <property type="entry name" value="PRK00881.1"/>
    <property type="match status" value="1"/>
</dbReference>
<dbReference type="AlphaFoldDB" id="S4H1F9"/>
<comment type="similarity">
    <text evidence="3 10">Belongs to the PurH family.</text>
</comment>
<keyword evidence="6 10" id="KW-0378">Hydrolase</keyword>
<dbReference type="Gene3D" id="3.40.50.1380">
    <property type="entry name" value="Methylglyoxal synthase-like domain"/>
    <property type="match status" value="1"/>
</dbReference>
<dbReference type="HOGENOM" id="CLU_016316_5_2_11"/>
<evidence type="ECO:0000256" key="6">
    <source>
        <dbReference type="ARBA" id="ARBA00022801"/>
    </source>
</evidence>
<evidence type="ECO:0000256" key="8">
    <source>
        <dbReference type="ARBA" id="ARBA00050488"/>
    </source>
</evidence>
<dbReference type="Proteomes" id="UP000014521">
    <property type="component" value="Unassembled WGS sequence"/>
</dbReference>
<dbReference type="HAMAP" id="MF_00139">
    <property type="entry name" value="PurH"/>
    <property type="match status" value="1"/>
</dbReference>
<dbReference type="Gene3D" id="3.40.140.20">
    <property type="match status" value="2"/>
</dbReference>
<dbReference type="FunFam" id="3.40.50.1380:FF:000001">
    <property type="entry name" value="Bifunctional purine biosynthesis protein PurH"/>
    <property type="match status" value="1"/>
</dbReference>
<feature type="domain" description="MGS-like" evidence="11">
    <location>
        <begin position="48"/>
        <end position="195"/>
    </location>
</feature>
<dbReference type="GO" id="GO:0003937">
    <property type="term" value="F:IMP cyclohydrolase activity"/>
    <property type="evidence" value="ECO:0007669"/>
    <property type="project" value="UniProtKB-UniRule"/>
</dbReference>
<dbReference type="FunFam" id="3.40.140.20:FF:000001">
    <property type="entry name" value="Bifunctional purine biosynthesis protein PurH"/>
    <property type="match status" value="1"/>
</dbReference>
<evidence type="ECO:0000313" key="13">
    <source>
        <dbReference type="Proteomes" id="UP000014521"/>
    </source>
</evidence>
<dbReference type="SMART" id="SM00851">
    <property type="entry name" value="MGS"/>
    <property type="match status" value="1"/>
</dbReference>
<comment type="caution">
    <text evidence="12">The sequence shown here is derived from an EMBL/GenBank/DDBJ whole genome shotgun (WGS) entry which is preliminary data.</text>
</comment>
<comment type="pathway">
    <text evidence="1 10">Purine metabolism; IMP biosynthesis via de novo pathway; IMP from 5-formamido-1-(5-phospho-D-ribosyl)imidazole-4-carboxamide: step 1/1.</text>
</comment>
<accession>S4H1F9</accession>
<proteinExistence type="inferred from homology"/>
<evidence type="ECO:0000256" key="9">
    <source>
        <dbReference type="ARBA" id="ARBA00050687"/>
    </source>
</evidence>
<evidence type="ECO:0000256" key="2">
    <source>
        <dbReference type="ARBA" id="ARBA00004954"/>
    </source>
</evidence>
<evidence type="ECO:0000256" key="5">
    <source>
        <dbReference type="ARBA" id="ARBA00022755"/>
    </source>
</evidence>
<evidence type="ECO:0000259" key="11">
    <source>
        <dbReference type="PROSITE" id="PS51855"/>
    </source>
</evidence>
<reference evidence="12 13" key="1">
    <citation type="submission" date="2013-06" db="EMBL/GenBank/DDBJ databases">
        <authorList>
            <person name="Weinstock G."/>
            <person name="Sodergren E."/>
            <person name="Lobos E.A."/>
            <person name="Fulton L."/>
            <person name="Fulton R."/>
            <person name="Courtney L."/>
            <person name="Fronick C."/>
            <person name="O'Laughlin M."/>
            <person name="Godfrey J."/>
            <person name="Wilson R.M."/>
            <person name="Miner T."/>
            <person name="Farmer C."/>
            <person name="Delehaunty K."/>
            <person name="Cordes M."/>
            <person name="Minx P."/>
            <person name="Tomlinson C."/>
            <person name="Chen J."/>
            <person name="Wollam A."/>
            <person name="Pepin K.H."/>
            <person name="Bhonagiri V."/>
            <person name="Zhang X."/>
            <person name="Warren W."/>
            <person name="Mitreva M."/>
            <person name="Mardis E.R."/>
            <person name="Wilson R.K."/>
        </authorList>
    </citation>
    <scope>NUCLEOTIDE SEQUENCE [LARGE SCALE GENOMIC DNA]</scope>
    <source>
        <strain evidence="12 13">JCP8108</strain>
    </source>
</reference>
<comment type="catalytic activity">
    <reaction evidence="8 10">
        <text>(6R)-10-formyltetrahydrofolate + 5-amino-1-(5-phospho-beta-D-ribosyl)imidazole-4-carboxamide = 5-formamido-1-(5-phospho-D-ribosyl)imidazole-4-carboxamide + (6S)-5,6,7,8-tetrahydrofolate</text>
        <dbReference type="Rhea" id="RHEA:22192"/>
        <dbReference type="ChEBI" id="CHEBI:57453"/>
        <dbReference type="ChEBI" id="CHEBI:58467"/>
        <dbReference type="ChEBI" id="CHEBI:58475"/>
        <dbReference type="ChEBI" id="CHEBI:195366"/>
        <dbReference type="EC" id="2.1.2.3"/>
    </reaction>
</comment>
<dbReference type="GO" id="GO:0004643">
    <property type="term" value="F:phosphoribosylaminoimidazolecarboxamide formyltransferase activity"/>
    <property type="evidence" value="ECO:0007669"/>
    <property type="project" value="UniProtKB-UniRule"/>
</dbReference>
<evidence type="ECO:0000256" key="3">
    <source>
        <dbReference type="ARBA" id="ARBA00007667"/>
    </source>
</evidence>
<dbReference type="SUPFAM" id="SSF52335">
    <property type="entry name" value="Methylglyoxal synthase-like"/>
    <property type="match status" value="1"/>
</dbReference>
<dbReference type="PATRIC" id="fig|1261066.4.peg.81"/>
<dbReference type="Pfam" id="PF01808">
    <property type="entry name" value="AICARFT_IMPCHas"/>
    <property type="match status" value="1"/>
</dbReference>
<evidence type="ECO:0000256" key="4">
    <source>
        <dbReference type="ARBA" id="ARBA00022679"/>
    </source>
</evidence>
<dbReference type="InterPro" id="IPR011607">
    <property type="entry name" value="MGS-like_dom"/>
</dbReference>
<comment type="catalytic activity">
    <reaction evidence="9 10">
        <text>IMP + H2O = 5-formamido-1-(5-phospho-D-ribosyl)imidazole-4-carboxamide</text>
        <dbReference type="Rhea" id="RHEA:18445"/>
        <dbReference type="ChEBI" id="CHEBI:15377"/>
        <dbReference type="ChEBI" id="CHEBI:58053"/>
        <dbReference type="ChEBI" id="CHEBI:58467"/>
        <dbReference type="EC" id="3.5.4.10"/>
    </reaction>
</comment>
<dbReference type="CDD" id="cd01421">
    <property type="entry name" value="IMPCH"/>
    <property type="match status" value="1"/>
</dbReference>
<dbReference type="GO" id="GO:0005829">
    <property type="term" value="C:cytosol"/>
    <property type="evidence" value="ECO:0007669"/>
    <property type="project" value="TreeGrafter"/>
</dbReference>
<dbReference type="InterPro" id="IPR036914">
    <property type="entry name" value="MGS-like_dom_sf"/>
</dbReference>
<evidence type="ECO:0000313" key="12">
    <source>
        <dbReference type="EMBL" id="EPI49504.1"/>
    </source>
</evidence>
<dbReference type="InterPro" id="IPR002695">
    <property type="entry name" value="PurH-like"/>
</dbReference>
<evidence type="ECO:0000256" key="7">
    <source>
        <dbReference type="ARBA" id="ARBA00023268"/>
    </source>
</evidence>